<sequence>MTARTNAAAPGGTPSGRPARPVRDPDPARNAAYWARIDRIVDQAPPLTDTQRAIIRAAFHQPETRRAAA</sequence>
<proteinExistence type="predicted"/>
<reference evidence="2" key="1">
    <citation type="submission" date="2022-10" db="EMBL/GenBank/DDBJ databases">
        <title>The complete genomes of actinobacterial strains from the NBC collection.</title>
        <authorList>
            <person name="Joergensen T.S."/>
            <person name="Alvarez Arevalo M."/>
            <person name="Sterndorff E.B."/>
            <person name="Faurdal D."/>
            <person name="Vuksanovic O."/>
            <person name="Mourched A.-S."/>
            <person name="Charusanti P."/>
            <person name="Shaw S."/>
            <person name="Blin K."/>
            <person name="Weber T."/>
        </authorList>
    </citation>
    <scope>NUCLEOTIDE SEQUENCE</scope>
    <source>
        <strain evidence="2">NBC_00093</strain>
    </source>
</reference>
<organism evidence="2">
    <name type="scientific">Streptomyces sp. NBC_00093</name>
    <dbReference type="NCBI Taxonomy" id="2975649"/>
    <lineage>
        <taxon>Bacteria</taxon>
        <taxon>Bacillati</taxon>
        <taxon>Actinomycetota</taxon>
        <taxon>Actinomycetes</taxon>
        <taxon>Kitasatosporales</taxon>
        <taxon>Streptomycetaceae</taxon>
        <taxon>Streptomyces</taxon>
    </lineage>
</organism>
<evidence type="ECO:0000313" key="2">
    <source>
        <dbReference type="EMBL" id="WTT17700.1"/>
    </source>
</evidence>
<feature type="region of interest" description="Disordered" evidence="1">
    <location>
        <begin position="1"/>
        <end position="29"/>
    </location>
</feature>
<protein>
    <submittedName>
        <fullName evidence="2">Uncharacterized protein</fullName>
    </submittedName>
</protein>
<name>A0AAU2A287_9ACTN</name>
<dbReference type="AlphaFoldDB" id="A0AAU2A287"/>
<gene>
    <name evidence="2" type="ORF">OHA22_20240</name>
</gene>
<dbReference type="EMBL" id="CP108222">
    <property type="protein sequence ID" value="WTT17700.1"/>
    <property type="molecule type" value="Genomic_DNA"/>
</dbReference>
<evidence type="ECO:0000256" key="1">
    <source>
        <dbReference type="SAM" id="MobiDB-lite"/>
    </source>
</evidence>
<accession>A0AAU2A287</accession>